<gene>
    <name evidence="1" type="ORF">PORY_000892</name>
</gene>
<reference evidence="1 2" key="1">
    <citation type="journal article" date="2021" name="Commun. Biol.">
        <title>Genomic insights into the host specific adaptation of the Pneumocystis genus.</title>
        <authorList>
            <person name="Cisse O.H."/>
            <person name="Ma L."/>
            <person name="Dekker J.P."/>
            <person name="Khil P.P."/>
            <person name="Youn J.-H."/>
            <person name="Brenchley J.M."/>
            <person name="Blair R."/>
            <person name="Pahar B."/>
            <person name="Chabe M."/>
            <person name="Van Rompay K.K.A."/>
            <person name="Keesler R."/>
            <person name="Sukura A."/>
            <person name="Hirsch V."/>
            <person name="Kutty G."/>
            <person name="Liu Y."/>
            <person name="Peng L."/>
            <person name="Chen J."/>
            <person name="Song J."/>
            <person name="Weissenbacher-Lang C."/>
            <person name="Xu J."/>
            <person name="Upham N.S."/>
            <person name="Stajich J.E."/>
            <person name="Cuomo C.A."/>
            <person name="Cushion M.T."/>
            <person name="Kovacs J.A."/>
        </authorList>
    </citation>
    <scope>NUCLEOTIDE SEQUENCE [LARGE SCALE GENOMIC DNA]</scope>
    <source>
        <strain evidence="1 2">RABM</strain>
    </source>
</reference>
<name>A0ACB7CH00_9ASCO</name>
<evidence type="ECO:0000313" key="1">
    <source>
        <dbReference type="EMBL" id="KAG4305982.1"/>
    </source>
</evidence>
<dbReference type="Proteomes" id="UP000768646">
    <property type="component" value="Unassembled WGS sequence"/>
</dbReference>
<sequence>MVKLREIPRTATFAWSHCDEGTWLATGTIPGVIDSGFSNKIDLELWKLDLMDWSPELFELAQPNSVISSDMRFNDIAWSCMFEGRQKGIIAGAMENGALNLWDADLIFSGASKNECLIAQNTTHSGVIKSLDFNTTQTKLLASAGENGEIWIWDMESPTKPYSSGQKSNQLGEIQSVAFNKDEKVPYILATAGNSGITSVWDLRARKAVVNLQFPGIGGGKKGMSSVIWHPNFATKIITASEEDTAPVILMWDLRNSHAPEKVLSGHEAGVLSVSWCKHDSELLLSCGKDNRTLCWNPFSGELIGEFPRSNNWAFRVSWSSKNPDVIANASYDGKIIIQTIQTVQTLKAENTVDTVSSTSNADFFDNIPSYIRPYESSLLLKKPPKWHIKKCSASFGFGGKLVTFGTNKASGSNIVKILNITEESNIIENANNFEEVLKNNEIKTYCQKKVQETDDLLQKQVWEILFILLHEDFRDRFPTFLGFKKDDIENDMLEKIKNISFNKETKELEHNQETLESTEENLEGLFKKHEINNDFLNLKLSSSEKNIFSHLSPLVGPFSIFNDSDSELDKIITRSIFLGQFDKAVDLCLQEDRLSDALMFSFCGGKECQKRAQKAYFKKYSDVPYIRLLSSIIEGDLKDIALNMDLKDWKEALVIICTFSKPENFSELCNILGDRINTEFRSKNSDSQMRNQAVLCYLMGIKLGKLIDIWVEEFQEKEVSIFKCTEACDNSNISPYSIYTKLLQEFIEKITILKKIINSNDVEKSINSDTLSLLYKKYNDYANIMASQGSFVLAQKYLNLLPDNYNDSIMAKERIAKSLNPHCPNIAPKNSSNSQQLPYTPLLSQESMLNPYAANLYTPQSYRPYTQHPGIVNQQTSSYSVNNSQPPPQNFPYSTTSTQSTYVTTQQKNSSIWNDAPILQLPKKPIRPANHISSPFGQNTTQYDQNSIINKKIDQYPLKIQKQVYIPPPPMVGQKYQGYSQTMQTNVPGSYNLPCNVQSNNSYMKNNSGVPEMNVAGLNIYGANITNPYVPIHNIQQSVNSGYSKLSPKPMVSPSSNVEQCESLTKSNQLSGSYVSQAKTLYSRQEPSVNSPQEQNMFPVHQPLHQVPLKTEHLKPSQNNASSNFIPKPAISQDSKYPSGDRSHIPPSLKPIFEGLSSEMERVKQYAPSGFTRQIQDTERRLNILFDHLNNNTGLSKDLLDEMKILVNAMLAKDYQVALNIHVNLVVTKTEECGHWMIGVKRLLELSIDGKICFGGVDDQPTLGKLISPCRCQGTIKWVHIKCLSQWRIKSKFSKSYYRCEQCHYEYLFLRPQLSAILVSYPSLLICTALVFLGASFIAGFVVKLIFYFGFEYIVDFLFYEPIPIPESFVYPRSLWQIFSVVDTTHFLVGFLSLGAVGIIQLLGPIRNYRILLGDQRRRHVLRFRDGFMIFYLLGMLKIIWNLYKKVQNWSRYWLELLGNRILEVDEQSNHT</sequence>
<keyword evidence="2" id="KW-1185">Reference proteome</keyword>
<dbReference type="EMBL" id="JABTEG010000002">
    <property type="protein sequence ID" value="KAG4305982.1"/>
    <property type="molecule type" value="Genomic_DNA"/>
</dbReference>
<comment type="caution">
    <text evidence="1">The sequence shown here is derived from an EMBL/GenBank/DDBJ whole genome shotgun (WGS) entry which is preliminary data.</text>
</comment>
<accession>A0ACB7CH00</accession>
<proteinExistence type="predicted"/>
<evidence type="ECO:0000313" key="2">
    <source>
        <dbReference type="Proteomes" id="UP000768646"/>
    </source>
</evidence>
<organism evidence="1 2">
    <name type="scientific">Pneumocystis oryctolagi</name>
    <dbReference type="NCBI Taxonomy" id="42067"/>
    <lineage>
        <taxon>Eukaryota</taxon>
        <taxon>Fungi</taxon>
        <taxon>Dikarya</taxon>
        <taxon>Ascomycota</taxon>
        <taxon>Taphrinomycotina</taxon>
        <taxon>Pneumocystomycetes</taxon>
        <taxon>Pneumocystaceae</taxon>
        <taxon>Pneumocystis</taxon>
    </lineage>
</organism>
<protein>
    <submittedName>
        <fullName evidence="1">Uncharacterized protein</fullName>
    </submittedName>
</protein>